<reference evidence="1" key="1">
    <citation type="submission" date="2020-03" db="EMBL/GenBank/DDBJ databases">
        <title>The deep terrestrial virosphere.</title>
        <authorList>
            <person name="Holmfeldt K."/>
            <person name="Nilsson E."/>
            <person name="Simone D."/>
            <person name="Lopez-Fernandez M."/>
            <person name="Wu X."/>
            <person name="de Brujin I."/>
            <person name="Lundin D."/>
            <person name="Andersson A."/>
            <person name="Bertilsson S."/>
            <person name="Dopson M."/>
        </authorList>
    </citation>
    <scope>NUCLEOTIDE SEQUENCE</scope>
    <source>
        <strain evidence="1">MM415B02578</strain>
    </source>
</reference>
<dbReference type="SUPFAM" id="SSF56563">
    <property type="entry name" value="Major capsid protein gp5"/>
    <property type="match status" value="1"/>
</dbReference>
<name>A0A6M3L830_9ZZZZ</name>
<dbReference type="Pfam" id="PF17236">
    <property type="entry name" value="SU10_MCP"/>
    <property type="match status" value="1"/>
</dbReference>
<sequence>MKTINSLQKSYSLPDRMVVSDGMSGNYDLRKSIVSEVLGHETSVEEGGSMPFFKEAYLKAVAENRGHDTSGWDLQKALTTTLSTYSAGTLPVLIPVYVDPEIVDLTRRATPLVELIPRVTNYGKTADYNQITVISTAQPLPEDAAITEQNDTYVRRSVSIKYLYSSGRVTGPMFAASKQYLSGGGYVDALSLEVKNKTLALKRLEEAMILLGDSATAWTEPVNSTSITAAYSFDGLYNIITDANSCTLGGSSSYKTDMAGATLGISNIRTAIRTARTAGGEPNLMVCDYATYDHIKSLIQDQLRYVSTQTIAWGITTVSFEGIPLIASRFLDVDAGTGSGVPADARSLFVLDTNVIEMRVLQDVSYEESAKTNDSIKFWLKCYETLVVKAPQFNHIIIDIGA</sequence>
<dbReference type="EMBL" id="MT142835">
    <property type="protein sequence ID" value="QJA89278.1"/>
    <property type="molecule type" value="Genomic_DNA"/>
</dbReference>
<evidence type="ECO:0000313" key="1">
    <source>
        <dbReference type="EMBL" id="QJA89278.1"/>
    </source>
</evidence>
<gene>
    <name evidence="1" type="ORF">MM415B02578_0012</name>
</gene>
<protein>
    <submittedName>
        <fullName evidence="1">Putative major capsid protein</fullName>
    </submittedName>
</protein>
<accession>A0A6M3L830</accession>
<dbReference type="InterPro" id="IPR035198">
    <property type="entry name" value="SU10_MCP"/>
</dbReference>
<organism evidence="1">
    <name type="scientific">viral metagenome</name>
    <dbReference type="NCBI Taxonomy" id="1070528"/>
    <lineage>
        <taxon>unclassified sequences</taxon>
        <taxon>metagenomes</taxon>
        <taxon>organismal metagenomes</taxon>
    </lineage>
</organism>
<proteinExistence type="predicted"/>
<dbReference type="AlphaFoldDB" id="A0A6M3L830"/>